<dbReference type="Proteomes" id="UP001175271">
    <property type="component" value="Unassembled WGS sequence"/>
</dbReference>
<keyword evidence="3" id="KW-1185">Reference proteome</keyword>
<keyword evidence="1" id="KW-0732">Signal</keyword>
<accession>A0AA39H382</accession>
<evidence type="ECO:0000256" key="1">
    <source>
        <dbReference type="SAM" id="SignalP"/>
    </source>
</evidence>
<dbReference type="PANTHER" id="PTHR34150:SF3">
    <property type="entry name" value="CC DOMAIN-CONTAINING PROTEIN"/>
    <property type="match status" value="1"/>
</dbReference>
<feature type="chain" id="PRO_5041466890" description="EGF-like domain-containing protein" evidence="1">
    <location>
        <begin position="17"/>
        <end position="239"/>
    </location>
</feature>
<reference evidence="2" key="1">
    <citation type="submission" date="2023-06" db="EMBL/GenBank/DDBJ databases">
        <title>Genomic analysis of the entomopathogenic nematode Steinernema hermaphroditum.</title>
        <authorList>
            <person name="Schwarz E.M."/>
            <person name="Heppert J.K."/>
            <person name="Baniya A."/>
            <person name="Schwartz H.T."/>
            <person name="Tan C.-H."/>
            <person name="Antoshechkin I."/>
            <person name="Sternberg P.W."/>
            <person name="Goodrich-Blair H."/>
            <person name="Dillman A.R."/>
        </authorList>
    </citation>
    <scope>NUCLEOTIDE SEQUENCE</scope>
    <source>
        <strain evidence="2">PS9179</strain>
        <tissue evidence="2">Whole animal</tissue>
    </source>
</reference>
<evidence type="ECO:0000313" key="2">
    <source>
        <dbReference type="EMBL" id="KAK0397916.1"/>
    </source>
</evidence>
<evidence type="ECO:0000313" key="3">
    <source>
        <dbReference type="Proteomes" id="UP001175271"/>
    </source>
</evidence>
<evidence type="ECO:0008006" key="4">
    <source>
        <dbReference type="Google" id="ProtNLM"/>
    </source>
</evidence>
<dbReference type="AlphaFoldDB" id="A0AA39H382"/>
<sequence>MFSAVLFCVLLNYAWGDLPSSPVVFRVKRQNGPVYLCGTYPNQYYSYYPCYIEQNKCPNGGDMLGIGCIHSAQCTPHYNGVTTCISGCCCTVPNTVPPNPPQPPVGAYGFCYDGQRSNVRCSAADQCPTGQSCMNGLCCGLTNEESRYACGGQLSLGSCSNEGCDKGYQCTASNYCCECPVGQSGGQCTNGRTCPRGFTCQPNGYCCASCPDNRTPFGACRPGGVCGGSARCMPGNICC</sequence>
<gene>
    <name evidence="2" type="ORF">QR680_002335</name>
</gene>
<dbReference type="SMART" id="SM00289">
    <property type="entry name" value="WR1"/>
    <property type="match status" value="3"/>
</dbReference>
<dbReference type="EMBL" id="JAUCMV010000005">
    <property type="protein sequence ID" value="KAK0397916.1"/>
    <property type="molecule type" value="Genomic_DNA"/>
</dbReference>
<dbReference type="InterPro" id="IPR006150">
    <property type="entry name" value="Cys_repeat_1"/>
</dbReference>
<name>A0AA39H382_9BILA</name>
<feature type="signal peptide" evidence="1">
    <location>
        <begin position="1"/>
        <end position="16"/>
    </location>
</feature>
<organism evidence="2 3">
    <name type="scientific">Steinernema hermaphroditum</name>
    <dbReference type="NCBI Taxonomy" id="289476"/>
    <lineage>
        <taxon>Eukaryota</taxon>
        <taxon>Metazoa</taxon>
        <taxon>Ecdysozoa</taxon>
        <taxon>Nematoda</taxon>
        <taxon>Chromadorea</taxon>
        <taxon>Rhabditida</taxon>
        <taxon>Tylenchina</taxon>
        <taxon>Panagrolaimomorpha</taxon>
        <taxon>Strongyloidoidea</taxon>
        <taxon>Steinernematidae</taxon>
        <taxon>Steinernema</taxon>
    </lineage>
</organism>
<dbReference type="PANTHER" id="PTHR34150">
    <property type="entry name" value="PROTEIN CBG08832-RELATED"/>
    <property type="match status" value="1"/>
</dbReference>
<proteinExistence type="predicted"/>
<protein>
    <recommendedName>
        <fullName evidence="4">EGF-like domain-containing protein</fullName>
    </recommendedName>
</protein>
<comment type="caution">
    <text evidence="2">The sequence shown here is derived from an EMBL/GenBank/DDBJ whole genome shotgun (WGS) entry which is preliminary data.</text>
</comment>